<keyword evidence="2" id="KW-0539">Nucleus</keyword>
<feature type="compositionally biased region" description="Low complexity" evidence="3">
    <location>
        <begin position="226"/>
        <end position="246"/>
    </location>
</feature>
<keyword evidence="6" id="KW-1185">Reference proteome</keyword>
<evidence type="ECO:0000313" key="5">
    <source>
        <dbReference type="EMBL" id="EGG23860.1"/>
    </source>
</evidence>
<dbReference type="RefSeq" id="XP_004361711.1">
    <property type="nucleotide sequence ID" value="XM_004361654.1"/>
</dbReference>
<organism evidence="5 6">
    <name type="scientific">Cavenderia fasciculata</name>
    <name type="common">Slime mold</name>
    <name type="synonym">Dictyostelium fasciculatum</name>
    <dbReference type="NCBI Taxonomy" id="261658"/>
    <lineage>
        <taxon>Eukaryota</taxon>
        <taxon>Amoebozoa</taxon>
        <taxon>Evosea</taxon>
        <taxon>Eumycetozoa</taxon>
        <taxon>Dictyostelia</taxon>
        <taxon>Acytosteliales</taxon>
        <taxon>Cavenderiaceae</taxon>
        <taxon>Cavenderia</taxon>
    </lineage>
</organism>
<dbReference type="PROSITE" id="PS50188">
    <property type="entry name" value="B302_SPRY"/>
    <property type="match status" value="1"/>
</dbReference>
<feature type="compositionally biased region" description="Low complexity" evidence="3">
    <location>
        <begin position="19"/>
        <end position="29"/>
    </location>
</feature>
<feature type="compositionally biased region" description="Low complexity" evidence="3">
    <location>
        <begin position="113"/>
        <end position="130"/>
    </location>
</feature>
<dbReference type="InterPro" id="IPR037353">
    <property type="entry name" value="ASH2"/>
</dbReference>
<feature type="compositionally biased region" description="Acidic residues" evidence="3">
    <location>
        <begin position="40"/>
        <end position="59"/>
    </location>
</feature>
<dbReference type="InterPro" id="IPR043136">
    <property type="entry name" value="B30.2/SPRY_sf"/>
</dbReference>
<dbReference type="Gene3D" id="3.90.980.20">
    <property type="match status" value="1"/>
</dbReference>
<dbReference type="EMBL" id="GL883007">
    <property type="protein sequence ID" value="EGG23860.1"/>
    <property type="molecule type" value="Genomic_DNA"/>
</dbReference>
<proteinExistence type="predicted"/>
<dbReference type="InterPro" id="IPR013320">
    <property type="entry name" value="ConA-like_dom_sf"/>
</dbReference>
<reference evidence="6" key="1">
    <citation type="journal article" date="2011" name="Genome Res.">
        <title>Phylogeny-wide analysis of social amoeba genomes highlights ancient origins for complex intercellular communication.</title>
        <authorList>
            <person name="Heidel A.J."/>
            <person name="Lawal H.M."/>
            <person name="Felder M."/>
            <person name="Schilde C."/>
            <person name="Helps N.R."/>
            <person name="Tunggal B."/>
            <person name="Rivero F."/>
            <person name="John U."/>
            <person name="Schleicher M."/>
            <person name="Eichinger L."/>
            <person name="Platzer M."/>
            <person name="Noegel A.A."/>
            <person name="Schaap P."/>
            <person name="Gloeckner G."/>
        </authorList>
    </citation>
    <scope>NUCLEOTIDE SEQUENCE [LARGE SCALE GENOMIC DNA]</scope>
    <source>
        <strain evidence="6">SH3</strain>
    </source>
</reference>
<dbReference type="InterPro" id="IPR001870">
    <property type="entry name" value="B30.2/SPRY"/>
</dbReference>
<gene>
    <name evidence="5" type="ORF">DFA_05996</name>
</gene>
<dbReference type="GO" id="GO:0048188">
    <property type="term" value="C:Set1C/COMPASS complex"/>
    <property type="evidence" value="ECO:0007669"/>
    <property type="project" value="EnsemblProtists"/>
</dbReference>
<dbReference type="Gene3D" id="2.60.120.920">
    <property type="match status" value="1"/>
</dbReference>
<evidence type="ECO:0000256" key="1">
    <source>
        <dbReference type="ARBA" id="ARBA00004123"/>
    </source>
</evidence>
<dbReference type="OrthoDB" id="18438at2759"/>
<feature type="region of interest" description="Disordered" evidence="3">
    <location>
        <begin position="112"/>
        <end position="135"/>
    </location>
</feature>
<comment type="subcellular location">
    <subcellularLocation>
        <location evidence="1">Nucleus</location>
    </subcellularLocation>
</comment>
<accession>F4PJT6</accession>
<dbReference type="Pfam" id="PF00622">
    <property type="entry name" value="SPRY"/>
    <property type="match status" value="2"/>
</dbReference>
<evidence type="ECO:0000256" key="2">
    <source>
        <dbReference type="ARBA" id="ARBA00023242"/>
    </source>
</evidence>
<dbReference type="Proteomes" id="UP000007797">
    <property type="component" value="Unassembled WGS sequence"/>
</dbReference>
<dbReference type="InterPro" id="IPR011011">
    <property type="entry name" value="Znf_FYVE_PHD"/>
</dbReference>
<dbReference type="STRING" id="1054147.F4PJT6"/>
<feature type="region of interest" description="Disordered" evidence="3">
    <location>
        <begin position="1"/>
        <end position="87"/>
    </location>
</feature>
<evidence type="ECO:0000259" key="4">
    <source>
        <dbReference type="PROSITE" id="PS50188"/>
    </source>
</evidence>
<dbReference type="OMA" id="VYRFSCS"/>
<dbReference type="AlphaFoldDB" id="F4PJT6"/>
<dbReference type="KEGG" id="dfa:DFA_05996"/>
<protein>
    <recommendedName>
        <fullName evidence="4">B30.2/SPRY domain-containing protein</fullName>
    </recommendedName>
</protein>
<dbReference type="GO" id="GO:0045815">
    <property type="term" value="P:transcription initiation-coupled chromatin remodeling"/>
    <property type="evidence" value="ECO:0007669"/>
    <property type="project" value="EnsemblProtists"/>
</dbReference>
<evidence type="ECO:0000256" key="3">
    <source>
        <dbReference type="SAM" id="MobiDB-lite"/>
    </source>
</evidence>
<dbReference type="PANTHER" id="PTHR10598:SF0">
    <property type="entry name" value="SET1_ASH2 HISTONE METHYLTRANSFERASE COMPLEX SUBUNIT ASH2"/>
    <property type="match status" value="1"/>
</dbReference>
<feature type="compositionally biased region" description="Low complexity" evidence="3">
    <location>
        <begin position="299"/>
        <end position="317"/>
    </location>
</feature>
<dbReference type="SUPFAM" id="SSF57903">
    <property type="entry name" value="FYVE/PHD zinc finger"/>
    <property type="match status" value="1"/>
</dbReference>
<feature type="domain" description="B30.2/SPRY" evidence="4">
    <location>
        <begin position="550"/>
        <end position="739"/>
    </location>
</feature>
<dbReference type="PANTHER" id="PTHR10598">
    <property type="entry name" value="SET1/ASH2 HISTONE METHYLTRANSFERASE COMPLEX SUBUNIT ASH2"/>
    <property type="match status" value="1"/>
</dbReference>
<feature type="compositionally biased region" description="Polar residues" evidence="3">
    <location>
        <begin position="149"/>
        <end position="163"/>
    </location>
</feature>
<evidence type="ECO:0000313" key="6">
    <source>
        <dbReference type="Proteomes" id="UP000007797"/>
    </source>
</evidence>
<feature type="region of interest" description="Disordered" evidence="3">
    <location>
        <begin position="149"/>
        <end position="176"/>
    </location>
</feature>
<dbReference type="GO" id="GO:0042800">
    <property type="term" value="F:histone H3K4 methyltransferase activity"/>
    <property type="evidence" value="ECO:0007669"/>
    <property type="project" value="EnsemblProtists"/>
</dbReference>
<feature type="compositionally biased region" description="Acidic residues" evidence="3">
    <location>
        <begin position="1"/>
        <end position="16"/>
    </location>
</feature>
<dbReference type="GeneID" id="14876433"/>
<feature type="compositionally biased region" description="Polar residues" evidence="3">
    <location>
        <begin position="77"/>
        <end position="87"/>
    </location>
</feature>
<feature type="compositionally biased region" description="Polar residues" evidence="3">
    <location>
        <begin position="255"/>
        <end position="284"/>
    </location>
</feature>
<dbReference type="CDD" id="cd12872">
    <property type="entry name" value="SPRY_Ash2"/>
    <property type="match status" value="1"/>
</dbReference>
<dbReference type="GO" id="GO:0000976">
    <property type="term" value="F:transcription cis-regulatory region binding"/>
    <property type="evidence" value="ECO:0007669"/>
    <property type="project" value="TreeGrafter"/>
</dbReference>
<name>F4PJT6_CACFS</name>
<feature type="region of interest" description="Disordered" evidence="3">
    <location>
        <begin position="226"/>
        <end position="330"/>
    </location>
</feature>
<dbReference type="SMART" id="SM00449">
    <property type="entry name" value="SPRY"/>
    <property type="match status" value="1"/>
</dbReference>
<dbReference type="InterPro" id="IPR003877">
    <property type="entry name" value="SPRY_dom"/>
</dbReference>
<dbReference type="SUPFAM" id="SSF49899">
    <property type="entry name" value="Concanavalin A-like lectins/glucanases"/>
    <property type="match status" value="1"/>
</dbReference>
<sequence length="800" mass="90574">MSGEDEDISIDDEDDGYITTTTTTTTTATSSFNQLQQQEQPDDDEEVDYELDEDDDDQDMQIPPFSTSREDDDDQDNPYSTMSFTATNNTVSNRMNLLYSDNNVSLVQPIDVQQQQQQQMQQMQQQHQQHNNPNSQRLNLLYSDANIGTVNGSLNDSSNGSTVQHHQQQHHQHSIDPNQRMQQLLYSDASVMNSSYGSLQVDQQQQQQSYENRMNLLYSDANISTIHSSSSSIQQQPRHNNNNNHNGGDIEMKDSSSIPLQYSTSSATSLQDSTPSLPTSSVNIKPSAKPTDKQKIKKSSSSSSVSSSSSKKTTTKSPSPPGITSPNITAGDETIIVDSNQEKSPSHEFSYDINALTWDIDHLENKENRYCYCGNGSDQHMIRCDYCLQRFHIGCIKILGGSSQMQGDWVYRFTCSICSNGNESLERFSKNMVDILEIVIYHLQQQNPSQRYFSFDNDIVPVIDENWYILWNDKKKKANWQKPLLTALSNGRIFKSGAINIKKQGYWALGMNQLLLKDNPIFKDKVLAPLHRKKKKKKSTGEEIRFKHLSTLFLIPLKEGNYVPMVEYDIMCIAAQNSAPQITIESDLLTVRNMSGYRMTKASFPCIYGNWYFEIQVLNNEGACRLGWSAFRGDKQANVGYDQFSYGYRSQGDIFHKARGKSYGEKYQAGDTLGFYISLPSQNLHKTNNNNNNHHQQETTDISKIIFTDKTDQVEIYERVAEELETDTPAVLENSEIRFFKNGVSPGVAFTGLGRGMYYPAASMYMGAQVRFNFGPDFKYPPQGGLSFRPMSDVVNIIPK</sequence>